<dbReference type="GO" id="GO:0005886">
    <property type="term" value="C:plasma membrane"/>
    <property type="evidence" value="ECO:0007669"/>
    <property type="project" value="TreeGrafter"/>
</dbReference>
<feature type="domain" description="Cation efflux protein cytoplasmic" evidence="9">
    <location>
        <begin position="253"/>
        <end position="310"/>
    </location>
</feature>
<dbReference type="InterPro" id="IPR002524">
    <property type="entry name" value="Cation_efflux"/>
</dbReference>
<dbReference type="InterPro" id="IPR058533">
    <property type="entry name" value="Cation_efflux_TM"/>
</dbReference>
<proteinExistence type="inferred from homology"/>
<evidence type="ECO:0000256" key="5">
    <source>
        <dbReference type="ARBA" id="ARBA00022989"/>
    </source>
</evidence>
<keyword evidence="11" id="KW-1185">Reference proteome</keyword>
<dbReference type="GO" id="GO:0015341">
    <property type="term" value="F:zinc efflux antiporter activity"/>
    <property type="evidence" value="ECO:0007669"/>
    <property type="project" value="TreeGrafter"/>
</dbReference>
<dbReference type="SUPFAM" id="SSF160240">
    <property type="entry name" value="Cation efflux protein cytoplasmic domain-like"/>
    <property type="match status" value="1"/>
</dbReference>
<dbReference type="HOGENOM" id="CLU_013430_3_0_4"/>
<keyword evidence="3" id="KW-0813">Transport</keyword>
<dbReference type="Proteomes" id="UP000007938">
    <property type="component" value="Chromosome"/>
</dbReference>
<feature type="transmembrane region" description="Helical" evidence="7">
    <location>
        <begin position="178"/>
        <end position="197"/>
    </location>
</feature>
<keyword evidence="5 7" id="KW-1133">Transmembrane helix</keyword>
<dbReference type="KEGG" id="adk:Alide2_0534"/>
<dbReference type="InterPro" id="IPR027470">
    <property type="entry name" value="Cation_efflux_CTD"/>
</dbReference>
<keyword evidence="4 7" id="KW-0812">Transmembrane</keyword>
<dbReference type="PANTHER" id="PTHR43840:SF15">
    <property type="entry name" value="MITOCHONDRIAL METAL TRANSPORTER 1-RELATED"/>
    <property type="match status" value="1"/>
</dbReference>
<name>F4G4I7_ALIDK</name>
<sequence length="330" mass="35529">MSFRPVGGRDNPDMPHAAARSLHVPAWMTPHNLLRASMGVAVLTIALKTLAWWISGSVGLLSDALESFVNLAGAMFALAMVTVARRPADADHPYGHHKAEYFSSGFEGILIVGASIAILWAAVLRLMHPQPLEQLGWGMGLSLLSTACNGLLAWGMLRAAQVHRSLALEGDARHLMTDVWTSIGVVVGLLAASATGWTWMDPLVAIGVALNILREGGALIWRASQGLMDEAMEPTLLARVYTVLQEYGGASGGAVHFDSLTSRRAGARSFVDLHMHVPGRWTLAEAARQRSEVEQALMQAVPGLRATIELLPEDHDTVFEQKVQAGEEQP</sequence>
<evidence type="ECO:0000256" key="3">
    <source>
        <dbReference type="ARBA" id="ARBA00022448"/>
    </source>
</evidence>
<dbReference type="EMBL" id="CP002657">
    <property type="protein sequence ID" value="AEB82950.1"/>
    <property type="molecule type" value="Genomic_DNA"/>
</dbReference>
<comment type="similarity">
    <text evidence="2">Belongs to the cation diffusion facilitator (CDF) transporter (TC 2.A.4) family.</text>
</comment>
<feature type="transmembrane region" description="Helical" evidence="7">
    <location>
        <begin position="33"/>
        <end position="55"/>
    </location>
</feature>
<evidence type="ECO:0000256" key="1">
    <source>
        <dbReference type="ARBA" id="ARBA00004141"/>
    </source>
</evidence>
<dbReference type="InterPro" id="IPR036837">
    <property type="entry name" value="Cation_efflux_CTD_sf"/>
</dbReference>
<reference evidence="10 11" key="1">
    <citation type="journal article" date="2011" name="J. Bacteriol.">
        <title>Genome Sequences of Alicycliphilus denitrificans Strains BC and K601T.</title>
        <authorList>
            <person name="Oosterkamp M.J."/>
            <person name="Veuskens T."/>
            <person name="Plugge C.M."/>
            <person name="Langenhoff A.A."/>
            <person name="Gerritse J."/>
            <person name="van Berkel W.J."/>
            <person name="Pieper D.H."/>
            <person name="Junca H."/>
            <person name="Goodwin L.A."/>
            <person name="Daligault H.E."/>
            <person name="Bruce D.C."/>
            <person name="Detter J.C."/>
            <person name="Tapia R."/>
            <person name="Han C.S."/>
            <person name="Land M.L."/>
            <person name="Hauser L.J."/>
            <person name="Smidt H."/>
            <person name="Stams A.J."/>
        </authorList>
    </citation>
    <scope>NUCLEOTIDE SEQUENCE [LARGE SCALE GENOMIC DNA]</scope>
    <source>
        <strain evidence="11">DSM 14773 / CIP 107495 / K601</strain>
    </source>
</reference>
<dbReference type="SUPFAM" id="SSF161111">
    <property type="entry name" value="Cation efflux protein transmembrane domain-like"/>
    <property type="match status" value="1"/>
</dbReference>
<evidence type="ECO:0000313" key="10">
    <source>
        <dbReference type="EMBL" id="AEB82950.1"/>
    </source>
</evidence>
<dbReference type="InterPro" id="IPR027469">
    <property type="entry name" value="Cation_efflux_TMD_sf"/>
</dbReference>
<dbReference type="Pfam" id="PF16916">
    <property type="entry name" value="ZT_dimer"/>
    <property type="match status" value="1"/>
</dbReference>
<protein>
    <submittedName>
        <fullName evidence="10">Cation diffusion facilitator family transporter</fullName>
    </submittedName>
</protein>
<evidence type="ECO:0000259" key="9">
    <source>
        <dbReference type="Pfam" id="PF16916"/>
    </source>
</evidence>
<reference evidence="10 11" key="2">
    <citation type="submission" date="2011-04" db="EMBL/GenBank/DDBJ databases">
        <title>Complete sequence of chromosome of Alicycliphilus denitrificans K601.</title>
        <authorList>
            <consortium name="US DOE Joint Genome Institute"/>
            <person name="Lucas S."/>
            <person name="Han J."/>
            <person name="Lapidus A."/>
            <person name="Cheng J.-F."/>
            <person name="Goodwin L."/>
            <person name="Pitluck S."/>
            <person name="Peters L."/>
            <person name="Zeytun A."/>
            <person name="Detter J.C."/>
            <person name="Han C."/>
            <person name="Tapia R."/>
            <person name="Land M."/>
            <person name="Hauser L."/>
            <person name="Kyrpides N."/>
            <person name="Ivanova N."/>
            <person name="Mikhailova N."/>
            <person name="Pagani I."/>
            <person name="Oosterkamp M."/>
            <person name="Pieper D."/>
            <person name="van Berkel W."/>
            <person name="Langenhoff A."/>
            <person name="Smidt H."/>
            <person name="Stams A."/>
            <person name="Woyke T."/>
        </authorList>
    </citation>
    <scope>NUCLEOTIDE SEQUENCE [LARGE SCALE GENOMIC DNA]</scope>
    <source>
        <strain evidence="11">DSM 14773 / CIP 107495 / K601</strain>
    </source>
</reference>
<accession>F4G4I7</accession>
<dbReference type="Pfam" id="PF01545">
    <property type="entry name" value="Cation_efflux"/>
    <property type="match status" value="1"/>
</dbReference>
<dbReference type="eggNOG" id="COG0053">
    <property type="taxonomic scope" value="Bacteria"/>
</dbReference>
<comment type="subcellular location">
    <subcellularLocation>
        <location evidence="1">Membrane</location>
        <topology evidence="1">Multi-pass membrane protein</topology>
    </subcellularLocation>
</comment>
<feature type="transmembrane region" description="Helical" evidence="7">
    <location>
        <begin position="135"/>
        <end position="157"/>
    </location>
</feature>
<gene>
    <name evidence="10" type="ordered locus">Alide2_0534</name>
</gene>
<dbReference type="AlphaFoldDB" id="F4G4I7"/>
<evidence type="ECO:0000256" key="7">
    <source>
        <dbReference type="SAM" id="Phobius"/>
    </source>
</evidence>
<dbReference type="Gene3D" id="3.30.70.1350">
    <property type="entry name" value="Cation efflux protein, cytoplasmic domain"/>
    <property type="match status" value="1"/>
</dbReference>
<dbReference type="PANTHER" id="PTHR43840">
    <property type="entry name" value="MITOCHONDRIAL METAL TRANSPORTER 1-RELATED"/>
    <property type="match status" value="1"/>
</dbReference>
<dbReference type="GO" id="GO:0015093">
    <property type="term" value="F:ferrous iron transmembrane transporter activity"/>
    <property type="evidence" value="ECO:0007669"/>
    <property type="project" value="TreeGrafter"/>
</dbReference>
<evidence type="ECO:0000256" key="6">
    <source>
        <dbReference type="ARBA" id="ARBA00023136"/>
    </source>
</evidence>
<evidence type="ECO:0000259" key="8">
    <source>
        <dbReference type="Pfam" id="PF01545"/>
    </source>
</evidence>
<dbReference type="STRING" id="596154.Alide2_0534"/>
<dbReference type="GO" id="GO:0006882">
    <property type="term" value="P:intracellular zinc ion homeostasis"/>
    <property type="evidence" value="ECO:0007669"/>
    <property type="project" value="TreeGrafter"/>
</dbReference>
<organism evidence="10 11">
    <name type="scientific">Alicycliphilus denitrificans (strain DSM 14773 / CIP 107495 / K601)</name>
    <dbReference type="NCBI Taxonomy" id="596154"/>
    <lineage>
        <taxon>Bacteria</taxon>
        <taxon>Pseudomonadati</taxon>
        <taxon>Pseudomonadota</taxon>
        <taxon>Betaproteobacteria</taxon>
        <taxon>Burkholderiales</taxon>
        <taxon>Comamonadaceae</taxon>
        <taxon>Alicycliphilus</taxon>
    </lineage>
</organism>
<feature type="domain" description="Cation efflux protein transmembrane" evidence="8">
    <location>
        <begin position="36"/>
        <end position="228"/>
    </location>
</feature>
<dbReference type="InterPro" id="IPR050291">
    <property type="entry name" value="CDF_Transporter"/>
</dbReference>
<keyword evidence="6 7" id="KW-0472">Membrane</keyword>
<evidence type="ECO:0000256" key="4">
    <source>
        <dbReference type="ARBA" id="ARBA00022692"/>
    </source>
</evidence>
<dbReference type="NCBIfam" id="TIGR01297">
    <property type="entry name" value="CDF"/>
    <property type="match status" value="1"/>
</dbReference>
<evidence type="ECO:0000313" key="11">
    <source>
        <dbReference type="Proteomes" id="UP000007938"/>
    </source>
</evidence>
<dbReference type="Gene3D" id="1.20.1510.10">
    <property type="entry name" value="Cation efflux protein transmembrane domain"/>
    <property type="match status" value="1"/>
</dbReference>
<dbReference type="GO" id="GO:0015086">
    <property type="term" value="F:cadmium ion transmembrane transporter activity"/>
    <property type="evidence" value="ECO:0007669"/>
    <property type="project" value="TreeGrafter"/>
</dbReference>
<feature type="transmembrane region" description="Helical" evidence="7">
    <location>
        <begin position="105"/>
        <end position="123"/>
    </location>
</feature>
<evidence type="ECO:0000256" key="2">
    <source>
        <dbReference type="ARBA" id="ARBA00008114"/>
    </source>
</evidence>
<feature type="transmembrane region" description="Helical" evidence="7">
    <location>
        <begin position="67"/>
        <end position="84"/>
    </location>
</feature>